<evidence type="ECO:0000313" key="6">
    <source>
        <dbReference type="Proteomes" id="UP000280104"/>
    </source>
</evidence>
<reference evidence="4" key="1">
    <citation type="journal article" date="2017" name="Gigascience">
        <title>The first near-complete assembly of the hexaploid bread wheat genome, Triticum aestivum.</title>
        <authorList>
            <person name="Zimin A.V."/>
            <person name="Puiu D."/>
            <person name="Hall R."/>
            <person name="Kingan S."/>
            <person name="Clavijo B.J."/>
            <person name="Salzberg S.L."/>
        </authorList>
    </citation>
    <scope>NUCLEOTIDE SEQUENCE</scope>
    <source>
        <tissue evidence="4">Leaf</tissue>
    </source>
</reference>
<dbReference type="eggNOG" id="ENOG502QQTE">
    <property type="taxonomic scope" value="Eukaryota"/>
</dbReference>
<dbReference type="Gramene" id="TraesLDM2D03G01124060.1">
    <property type="protein sequence ID" value="TraesLDM2D03G01124060.1"/>
    <property type="gene ID" value="TraesLDM2D03G01124060"/>
</dbReference>
<proteinExistence type="predicted"/>
<dbReference type="PANTHER" id="PTHR13833:SF71">
    <property type="entry name" value="NHL DOMAIN-CONTAINING PROTEIN"/>
    <property type="match status" value="1"/>
</dbReference>
<feature type="region of interest" description="Disordered" evidence="1">
    <location>
        <begin position="343"/>
        <end position="364"/>
    </location>
</feature>
<organism evidence="4">
    <name type="scientific">Triticum aestivum</name>
    <name type="common">Wheat</name>
    <dbReference type="NCBI Taxonomy" id="4565"/>
    <lineage>
        <taxon>Eukaryota</taxon>
        <taxon>Viridiplantae</taxon>
        <taxon>Streptophyta</taxon>
        <taxon>Embryophyta</taxon>
        <taxon>Tracheophyta</taxon>
        <taxon>Spermatophyta</taxon>
        <taxon>Magnoliopsida</taxon>
        <taxon>Liliopsida</taxon>
        <taxon>Poales</taxon>
        <taxon>Poaceae</taxon>
        <taxon>BOP clade</taxon>
        <taxon>Pooideae</taxon>
        <taxon>Triticodae</taxon>
        <taxon>Triticeae</taxon>
        <taxon>Triticinae</taxon>
        <taxon>Triticum</taxon>
    </lineage>
</organism>
<dbReference type="Gramene" id="TraesLAC2D03G01074550.1">
    <property type="protein sequence ID" value="TraesLAC2D03G01074550.1"/>
    <property type="gene ID" value="TraesLAC2D03G01074550"/>
</dbReference>
<dbReference type="Proteomes" id="UP000280104">
    <property type="component" value="Chromosome II"/>
</dbReference>
<keyword evidence="2" id="KW-0472">Membrane</keyword>
<dbReference type="Gramene" id="TraesSYM2D03G01137220.1">
    <property type="protein sequence ID" value="TraesSYM2D03G01137220.1"/>
    <property type="gene ID" value="TraesSYM2D03G01137220"/>
</dbReference>
<reference evidence="4" key="3">
    <citation type="submission" date="2020-03" db="EMBL/GenBank/DDBJ databases">
        <title>The second near-complete assembly of the hexaploid bread wheat (Triticum aestivum) genome.</title>
        <authorList>
            <person name="Zimin A.V."/>
            <person name="Puiu D."/>
            <person name="Shumante A."/>
            <person name="Alonge M."/>
            <person name="Salzberg S.L."/>
        </authorList>
    </citation>
    <scope>NUCLEOTIDE SEQUENCE</scope>
    <source>
        <tissue evidence="4">Leaf</tissue>
    </source>
</reference>
<dbReference type="Proteomes" id="UP000815260">
    <property type="component" value="Chromosome 2D"/>
</dbReference>
<dbReference type="Gene3D" id="2.120.10.30">
    <property type="entry name" value="TolB, C-terminal domain"/>
    <property type="match status" value="1"/>
</dbReference>
<evidence type="ECO:0000256" key="3">
    <source>
        <dbReference type="SAM" id="SignalP"/>
    </source>
</evidence>
<evidence type="ECO:0000313" key="4">
    <source>
        <dbReference type="EMBL" id="KAF7014347.1"/>
    </source>
</evidence>
<sequence>MASPPRVLLGHALLLTPLLPLLACAGLVLEDGYTVSTVSDLNPTGTHPYALLPRPRAGDLVLLDSAGSTLYTLPLPVSADAGPRRLAGGAGAFGRGHPRSIAVDGADNVYVADRANGSIRKVAPSGYTTTIAGAYSVGTGHRDEPAQNATFSADFELIYVPKICALLVADRGNRLIRQIKLKPEDCAHENQKGLGTTSASIIAILAALFGSIIGFLARHFYPFHEVSINRFFSRIQRQYRRTQRKAALISFSDIRNAIANSMLSTVLLKLVRVSVGYLTVVLPSIRLERGVACKPSPSSPSPPSLLDLDMASTTTPAIGLGNEALPSTELLGDFVGFDDSDSATDEGNESAFDGSAPQDENKETSLDRDLLALLDIQQGSYKKIDNMIEANLSDFSGQDKYCSPAVNYSGVSRRFHGGSKGSLSSL</sequence>
<name>A0A9R1JEV9_WHEAT</name>
<evidence type="ECO:0000313" key="5">
    <source>
        <dbReference type="EMBL" id="SPT16578.1"/>
    </source>
</evidence>
<dbReference type="PaxDb" id="4565-Traes_2DS_62D9EA319.2"/>
<evidence type="ECO:0000256" key="1">
    <source>
        <dbReference type="SAM" id="MobiDB-lite"/>
    </source>
</evidence>
<dbReference type="EMBL" id="LS480641">
    <property type="protein sequence ID" value="SPT16578.1"/>
    <property type="molecule type" value="Genomic_DNA"/>
</dbReference>
<feature type="signal peptide" evidence="3">
    <location>
        <begin position="1"/>
        <end position="25"/>
    </location>
</feature>
<keyword evidence="2" id="KW-0812">Transmembrane</keyword>
<keyword evidence="2" id="KW-1133">Transmembrane helix</keyword>
<feature type="chain" id="PRO_5044701340" evidence="3">
    <location>
        <begin position="26"/>
        <end position="426"/>
    </location>
</feature>
<dbReference type="AlphaFoldDB" id="A0A9R1JEV9"/>
<accession>A0A9R1JEV9</accession>
<dbReference type="PANTHER" id="PTHR13833">
    <property type="match status" value="1"/>
</dbReference>
<dbReference type="OMA" id="CAREKQS"/>
<dbReference type="Gramene" id="TraesCS2D03G0280500.2">
    <property type="protein sequence ID" value="TraesCS2D03G0280500.2.CDS"/>
    <property type="gene ID" value="TraesCS2D03G0280500"/>
</dbReference>
<dbReference type="InterPro" id="IPR011042">
    <property type="entry name" value="6-blade_b-propeller_TolB-like"/>
</dbReference>
<dbReference type="HOGENOM" id="CLU_054467_0_0_1"/>
<protein>
    <submittedName>
        <fullName evidence="4">Uncharacterized protein</fullName>
    </submittedName>
</protein>
<dbReference type="EMBL" id="CM022216">
    <property type="protein sequence ID" value="KAF7014347.1"/>
    <property type="molecule type" value="Genomic_DNA"/>
</dbReference>
<keyword evidence="3" id="KW-0732">Signal</keyword>
<dbReference type="SUPFAM" id="SSF101898">
    <property type="entry name" value="NHL repeat"/>
    <property type="match status" value="1"/>
</dbReference>
<reference evidence="5 6" key="2">
    <citation type="submission" date="2018-05" db="EMBL/GenBank/DDBJ databases">
        <authorList>
            <person name="Thind KAUR A."/>
        </authorList>
    </citation>
    <scope>NUCLEOTIDE SEQUENCE [LARGE SCALE GENOMIC DNA]</scope>
</reference>
<dbReference type="Gramene" id="TraesNOR2D03G01138860.1">
    <property type="protein sequence ID" value="TraesNOR2D03G01138860.1"/>
    <property type="gene ID" value="TraesNOR2D03G01138860"/>
</dbReference>
<dbReference type="Gramene" id="TraesMAC2D03G01121090.1">
    <property type="protein sequence ID" value="TraesMAC2D03G01121090.1"/>
    <property type="gene ID" value="TraesMAC2D03G01121090"/>
</dbReference>
<evidence type="ECO:0000256" key="2">
    <source>
        <dbReference type="SAM" id="Phobius"/>
    </source>
</evidence>
<feature type="transmembrane region" description="Helical" evidence="2">
    <location>
        <begin position="199"/>
        <end position="221"/>
    </location>
</feature>
<dbReference type="Gramene" id="TraesSTA2D03G01111400.1">
    <property type="protein sequence ID" value="TraesSTA2D03G01111400.1"/>
    <property type="gene ID" value="TraesSTA2D03G01111400"/>
</dbReference>
<gene>
    <name evidence="5" type="ORF">CAMPLR22A2D_LOCUS1177</name>
    <name evidence="4" type="ORF">CFC21_028351</name>
</gene>